<feature type="domain" description="C2H2-type" evidence="10">
    <location>
        <begin position="330"/>
        <end position="357"/>
    </location>
</feature>
<feature type="domain" description="C2H2-type" evidence="10">
    <location>
        <begin position="164"/>
        <end position="191"/>
    </location>
</feature>
<evidence type="ECO:0000313" key="12">
    <source>
        <dbReference type="EMBL" id="CAH0405815.1"/>
    </source>
</evidence>
<feature type="domain" description="C2H2-type" evidence="10">
    <location>
        <begin position="358"/>
        <end position="386"/>
    </location>
</feature>
<feature type="binding site" evidence="9">
    <location>
        <position position="59"/>
    </location>
    <ligand>
        <name>Zn(2+)</name>
        <dbReference type="ChEBI" id="CHEBI:29105"/>
    </ligand>
</feature>
<keyword evidence="2 9" id="KW-0479">Metal-binding</keyword>
<evidence type="ECO:0000259" key="11">
    <source>
        <dbReference type="PROSITE" id="PS51915"/>
    </source>
</evidence>
<dbReference type="PROSITE" id="PS00028">
    <property type="entry name" value="ZINC_FINGER_C2H2_1"/>
    <property type="match status" value="5"/>
</dbReference>
<dbReference type="EMBL" id="OU963898">
    <property type="protein sequence ID" value="CAH0405815.1"/>
    <property type="molecule type" value="Genomic_DNA"/>
</dbReference>
<dbReference type="PANTHER" id="PTHR24404:SF114">
    <property type="entry name" value="KLUMPFUSS, ISOFORM B-RELATED"/>
    <property type="match status" value="1"/>
</dbReference>
<dbReference type="PROSITE" id="PS51915">
    <property type="entry name" value="ZAD"/>
    <property type="match status" value="1"/>
</dbReference>
<dbReference type="InterPro" id="IPR050589">
    <property type="entry name" value="Ikaros_C2H2-ZF"/>
</dbReference>
<gene>
    <name evidence="12" type="ORF">CHILSU_LOCUS9185</name>
</gene>
<dbReference type="Gene3D" id="3.30.160.60">
    <property type="entry name" value="Classic Zinc Finger"/>
    <property type="match status" value="6"/>
</dbReference>
<dbReference type="PROSITE" id="PS50157">
    <property type="entry name" value="ZINC_FINGER_C2H2_2"/>
    <property type="match status" value="9"/>
</dbReference>
<dbReference type="Pfam" id="PF13894">
    <property type="entry name" value="zf-C2H2_4"/>
    <property type="match status" value="1"/>
</dbReference>
<comment type="subcellular location">
    <subcellularLocation>
        <location evidence="1">Nucleus</location>
    </subcellularLocation>
</comment>
<feature type="binding site" evidence="9">
    <location>
        <position position="10"/>
    </location>
    <ligand>
        <name>Zn(2+)</name>
        <dbReference type="ChEBI" id="CHEBI:29105"/>
    </ligand>
</feature>
<evidence type="ECO:0000256" key="4">
    <source>
        <dbReference type="ARBA" id="ARBA00022771"/>
    </source>
</evidence>
<organism evidence="12 13">
    <name type="scientific">Chilo suppressalis</name>
    <name type="common">Asiatic rice borer moth</name>
    <dbReference type="NCBI Taxonomy" id="168631"/>
    <lineage>
        <taxon>Eukaryota</taxon>
        <taxon>Metazoa</taxon>
        <taxon>Ecdysozoa</taxon>
        <taxon>Arthropoda</taxon>
        <taxon>Hexapoda</taxon>
        <taxon>Insecta</taxon>
        <taxon>Pterygota</taxon>
        <taxon>Neoptera</taxon>
        <taxon>Endopterygota</taxon>
        <taxon>Lepidoptera</taxon>
        <taxon>Glossata</taxon>
        <taxon>Ditrysia</taxon>
        <taxon>Pyraloidea</taxon>
        <taxon>Crambidae</taxon>
        <taxon>Crambinae</taxon>
        <taxon>Chilo</taxon>
    </lineage>
</organism>
<evidence type="ECO:0000313" key="13">
    <source>
        <dbReference type="Proteomes" id="UP001153292"/>
    </source>
</evidence>
<evidence type="ECO:0000256" key="2">
    <source>
        <dbReference type="ARBA" id="ARBA00022723"/>
    </source>
</evidence>
<evidence type="ECO:0000256" key="6">
    <source>
        <dbReference type="ARBA" id="ARBA00023125"/>
    </source>
</evidence>
<feature type="binding site" evidence="9">
    <location>
        <position position="56"/>
    </location>
    <ligand>
        <name>Zn(2+)</name>
        <dbReference type="ChEBI" id="CHEBI:29105"/>
    </ligand>
</feature>
<dbReference type="SUPFAM" id="SSF57667">
    <property type="entry name" value="beta-beta-alpha zinc fingers"/>
    <property type="match status" value="4"/>
</dbReference>
<feature type="domain" description="C2H2-type" evidence="10">
    <location>
        <begin position="246"/>
        <end position="273"/>
    </location>
</feature>
<feature type="domain" description="C2H2-type" evidence="10">
    <location>
        <begin position="192"/>
        <end position="218"/>
    </location>
</feature>
<keyword evidence="7" id="KW-0539">Nucleus</keyword>
<keyword evidence="4 8" id="KW-0863">Zinc-finger</keyword>
<dbReference type="InterPro" id="IPR012934">
    <property type="entry name" value="Znf_AD"/>
</dbReference>
<dbReference type="PANTHER" id="PTHR24404">
    <property type="entry name" value="ZINC FINGER PROTEIN"/>
    <property type="match status" value="1"/>
</dbReference>
<name>A0ABN8BDU0_CHISP</name>
<dbReference type="SMART" id="SM00868">
    <property type="entry name" value="zf-AD"/>
    <property type="match status" value="1"/>
</dbReference>
<evidence type="ECO:0000256" key="3">
    <source>
        <dbReference type="ARBA" id="ARBA00022737"/>
    </source>
</evidence>
<evidence type="ECO:0000256" key="1">
    <source>
        <dbReference type="ARBA" id="ARBA00004123"/>
    </source>
</evidence>
<feature type="domain" description="C2H2-type" evidence="10">
    <location>
        <begin position="302"/>
        <end position="329"/>
    </location>
</feature>
<dbReference type="Pfam" id="PF00096">
    <property type="entry name" value="zf-C2H2"/>
    <property type="match status" value="5"/>
</dbReference>
<protein>
    <submittedName>
        <fullName evidence="12">Uncharacterized protein</fullName>
    </submittedName>
</protein>
<dbReference type="InterPro" id="IPR036236">
    <property type="entry name" value="Znf_C2H2_sf"/>
</dbReference>
<keyword evidence="6" id="KW-0238">DNA-binding</keyword>
<keyword evidence="5 9" id="KW-0862">Zinc</keyword>
<dbReference type="InterPro" id="IPR013087">
    <property type="entry name" value="Znf_C2H2_type"/>
</dbReference>
<evidence type="ECO:0000259" key="10">
    <source>
        <dbReference type="PROSITE" id="PS50157"/>
    </source>
</evidence>
<dbReference type="Pfam" id="PF07776">
    <property type="entry name" value="zf-AD"/>
    <property type="match status" value="1"/>
</dbReference>
<reference evidence="12" key="1">
    <citation type="submission" date="2021-12" db="EMBL/GenBank/DDBJ databases">
        <authorList>
            <person name="King R."/>
        </authorList>
    </citation>
    <scope>NUCLEOTIDE SEQUENCE</scope>
</reference>
<dbReference type="Proteomes" id="UP001153292">
    <property type="component" value="Chromosome 5"/>
</dbReference>
<feature type="binding site" evidence="9">
    <location>
        <position position="13"/>
    </location>
    <ligand>
        <name>Zn(2+)</name>
        <dbReference type="ChEBI" id="CHEBI:29105"/>
    </ligand>
</feature>
<keyword evidence="3" id="KW-0677">Repeat</keyword>
<feature type="domain" description="ZAD" evidence="11">
    <location>
        <begin position="8"/>
        <end position="83"/>
    </location>
</feature>
<keyword evidence="13" id="KW-1185">Reference proteome</keyword>
<feature type="domain" description="C2H2-type" evidence="10">
    <location>
        <begin position="123"/>
        <end position="151"/>
    </location>
</feature>
<proteinExistence type="predicted"/>
<evidence type="ECO:0000256" key="7">
    <source>
        <dbReference type="ARBA" id="ARBA00023242"/>
    </source>
</evidence>
<evidence type="ECO:0000256" key="5">
    <source>
        <dbReference type="ARBA" id="ARBA00022833"/>
    </source>
</evidence>
<feature type="domain" description="C2H2-type" evidence="10">
    <location>
        <begin position="274"/>
        <end position="301"/>
    </location>
</feature>
<feature type="domain" description="C2H2-type" evidence="10">
    <location>
        <begin position="219"/>
        <end position="246"/>
    </location>
</feature>
<evidence type="ECO:0000256" key="8">
    <source>
        <dbReference type="PROSITE-ProRule" id="PRU00042"/>
    </source>
</evidence>
<dbReference type="SUPFAM" id="SSF57716">
    <property type="entry name" value="Glucocorticoid receptor-like (DNA-binding domain)"/>
    <property type="match status" value="1"/>
</dbReference>
<accession>A0ABN8BDU0</accession>
<sequence length="409" mass="47694">MKEIHLKDVCRICLIKTADSFHLFAHGPESETILSIINECFHIKLNLERNLPYMICKSCLSEVKAAENFRNKCHTFHDRFAVFSQNFHSDQEVNTVITNQEDYLCGELQVNTEKDKKNIVDSFTCNICGKILKARASLLKHEVSMHQKRNHIGKVTGFGVDRKYHCTSCPYTTPHSQTLVNHMRRHDGERPYVCHCGKRFTQSSGLSAHLKTHSDTRYFTCSKCGRQFKHAYTLKRHAVVHETSKFICNICHKGLKSKQSLQEHIQRHYNVRNYSCEDCGDTFVSSSELIHHKKKHYVDQKLECHLCGYKTCEKRRLILHLKRHTGDKAYKCKLCEVTFYTQGEMRRHQRVHTHEKPYLCPACSQRFSYSPSLNKHMSTVHGVQYKWGDIKNLKSEVKDFSVHNNSCIK</sequence>
<evidence type="ECO:0000256" key="9">
    <source>
        <dbReference type="PROSITE-ProRule" id="PRU01263"/>
    </source>
</evidence>
<dbReference type="SMART" id="SM00355">
    <property type="entry name" value="ZnF_C2H2"/>
    <property type="match status" value="9"/>
</dbReference>
<dbReference type="Gene3D" id="3.40.1800.20">
    <property type="match status" value="1"/>
</dbReference>